<name>A0A9D2MD45_9FIRM</name>
<dbReference type="PANTHER" id="PTHR10806:SF6">
    <property type="entry name" value="SIGNAL PEPTIDASE COMPLEX CATALYTIC SUBUNIT SEC11"/>
    <property type="match status" value="1"/>
</dbReference>
<feature type="region of interest" description="Disordered" evidence="6">
    <location>
        <begin position="165"/>
        <end position="190"/>
    </location>
</feature>
<evidence type="ECO:0000259" key="8">
    <source>
        <dbReference type="Pfam" id="PF10502"/>
    </source>
</evidence>
<dbReference type="InterPro" id="IPR019533">
    <property type="entry name" value="Peptidase_S26"/>
</dbReference>
<keyword evidence="3 7" id="KW-1133">Transmembrane helix</keyword>
<dbReference type="Proteomes" id="UP000824208">
    <property type="component" value="Unassembled WGS sequence"/>
</dbReference>
<evidence type="ECO:0000256" key="2">
    <source>
        <dbReference type="ARBA" id="ARBA00022692"/>
    </source>
</evidence>
<evidence type="ECO:0000256" key="3">
    <source>
        <dbReference type="ARBA" id="ARBA00022989"/>
    </source>
</evidence>
<dbReference type="SUPFAM" id="SSF51306">
    <property type="entry name" value="LexA/Signal peptidase"/>
    <property type="match status" value="1"/>
</dbReference>
<evidence type="ECO:0000256" key="4">
    <source>
        <dbReference type="ARBA" id="ARBA00023136"/>
    </source>
</evidence>
<dbReference type="EMBL" id="DWYC01000088">
    <property type="protein sequence ID" value="HJB57866.1"/>
    <property type="molecule type" value="Genomic_DNA"/>
</dbReference>
<gene>
    <name evidence="9" type="ORF">H9714_09975</name>
</gene>
<comment type="caution">
    <text evidence="9">The sequence shown here is derived from an EMBL/GenBank/DDBJ whole genome shotgun (WGS) entry which is preliminary data.</text>
</comment>
<feature type="compositionally biased region" description="Basic and acidic residues" evidence="6">
    <location>
        <begin position="165"/>
        <end position="180"/>
    </location>
</feature>
<dbReference type="EC" id="3.4.21.89" evidence="5"/>
<keyword evidence="9" id="KW-0378">Hydrolase</keyword>
<dbReference type="CDD" id="cd06530">
    <property type="entry name" value="S26_SPase_I"/>
    <property type="match status" value="1"/>
</dbReference>
<feature type="transmembrane region" description="Helical" evidence="7">
    <location>
        <begin position="7"/>
        <end position="30"/>
    </location>
</feature>
<dbReference type="GO" id="GO:0004252">
    <property type="term" value="F:serine-type endopeptidase activity"/>
    <property type="evidence" value="ECO:0007669"/>
    <property type="project" value="UniProtKB-UniRule"/>
</dbReference>
<dbReference type="GO" id="GO:0006465">
    <property type="term" value="P:signal peptide processing"/>
    <property type="evidence" value="ECO:0007669"/>
    <property type="project" value="UniProtKB-UniRule"/>
</dbReference>
<reference evidence="9" key="2">
    <citation type="submission" date="2021-04" db="EMBL/GenBank/DDBJ databases">
        <authorList>
            <person name="Gilroy R."/>
        </authorList>
    </citation>
    <scope>NUCLEOTIDE SEQUENCE</scope>
    <source>
        <strain evidence="9">CHK189-11263</strain>
    </source>
</reference>
<keyword evidence="2 7" id="KW-0812">Transmembrane</keyword>
<dbReference type="InterPro" id="IPR001733">
    <property type="entry name" value="Peptidase_S26B"/>
</dbReference>
<evidence type="ECO:0000256" key="7">
    <source>
        <dbReference type="SAM" id="Phobius"/>
    </source>
</evidence>
<dbReference type="GO" id="GO:0016020">
    <property type="term" value="C:membrane"/>
    <property type="evidence" value="ECO:0007669"/>
    <property type="project" value="UniProtKB-SubCell"/>
</dbReference>
<dbReference type="PRINTS" id="PR00728">
    <property type="entry name" value="SIGNALPTASE"/>
</dbReference>
<dbReference type="Pfam" id="PF10502">
    <property type="entry name" value="Peptidase_S26"/>
    <property type="match status" value="1"/>
</dbReference>
<dbReference type="PANTHER" id="PTHR10806">
    <property type="entry name" value="SIGNAL PEPTIDASE COMPLEX CATALYTIC SUBUNIT SEC11"/>
    <property type="match status" value="1"/>
</dbReference>
<dbReference type="NCBIfam" id="TIGR02228">
    <property type="entry name" value="sigpep_I_arch"/>
    <property type="match status" value="1"/>
</dbReference>
<proteinExistence type="predicted"/>
<evidence type="ECO:0000256" key="6">
    <source>
        <dbReference type="SAM" id="MobiDB-lite"/>
    </source>
</evidence>
<dbReference type="AlphaFoldDB" id="A0A9D2MD45"/>
<evidence type="ECO:0000256" key="1">
    <source>
        <dbReference type="ARBA" id="ARBA00004370"/>
    </source>
</evidence>
<sequence>MPKAVRIIWNTVTTLLAVAVVAAAVLLVGVRLVGLTPYVVLSGSMEPTYPTGSLIYVRDVEPTEVEVGDPITFVLDEELNVATHRVVEVNETDGWFRTKGDANDAPDGSPVLFENLIGEPVFCIPKLGYLTNFLTNPPGMYLGWSAVVILLILLFAPDLLKWADKQDQKPRGKREAHGTSDDGGTPKGSK</sequence>
<dbReference type="GO" id="GO:0009003">
    <property type="term" value="F:signal peptidase activity"/>
    <property type="evidence" value="ECO:0007669"/>
    <property type="project" value="UniProtKB-EC"/>
</dbReference>
<comment type="subcellular location">
    <subcellularLocation>
        <location evidence="1">Membrane</location>
    </subcellularLocation>
</comment>
<evidence type="ECO:0000256" key="5">
    <source>
        <dbReference type="NCBIfam" id="TIGR02228"/>
    </source>
</evidence>
<dbReference type="InterPro" id="IPR036286">
    <property type="entry name" value="LexA/Signal_pep-like_sf"/>
</dbReference>
<organism evidence="9 10">
    <name type="scientific">Candidatus Flavonifractor intestinipullorum</name>
    <dbReference type="NCBI Taxonomy" id="2838587"/>
    <lineage>
        <taxon>Bacteria</taxon>
        <taxon>Bacillati</taxon>
        <taxon>Bacillota</taxon>
        <taxon>Clostridia</taxon>
        <taxon>Eubacteriales</taxon>
        <taxon>Oscillospiraceae</taxon>
        <taxon>Flavonifractor</taxon>
    </lineage>
</organism>
<keyword evidence="4 7" id="KW-0472">Membrane</keyword>
<evidence type="ECO:0000313" key="10">
    <source>
        <dbReference type="Proteomes" id="UP000824208"/>
    </source>
</evidence>
<feature type="transmembrane region" description="Helical" evidence="7">
    <location>
        <begin position="141"/>
        <end position="160"/>
    </location>
</feature>
<protein>
    <recommendedName>
        <fullName evidence="5">Signal peptidase I</fullName>
        <ecNumber evidence="5">3.4.21.89</ecNumber>
    </recommendedName>
</protein>
<feature type="domain" description="Peptidase S26" evidence="8">
    <location>
        <begin position="17"/>
        <end position="77"/>
    </location>
</feature>
<evidence type="ECO:0000313" key="9">
    <source>
        <dbReference type="EMBL" id="HJB57866.1"/>
    </source>
</evidence>
<reference evidence="9" key="1">
    <citation type="journal article" date="2021" name="PeerJ">
        <title>Extensive microbial diversity within the chicken gut microbiome revealed by metagenomics and culture.</title>
        <authorList>
            <person name="Gilroy R."/>
            <person name="Ravi A."/>
            <person name="Getino M."/>
            <person name="Pursley I."/>
            <person name="Horton D.L."/>
            <person name="Alikhan N.F."/>
            <person name="Baker D."/>
            <person name="Gharbi K."/>
            <person name="Hall N."/>
            <person name="Watson M."/>
            <person name="Adriaenssens E.M."/>
            <person name="Foster-Nyarko E."/>
            <person name="Jarju S."/>
            <person name="Secka A."/>
            <person name="Antonio M."/>
            <person name="Oren A."/>
            <person name="Chaudhuri R.R."/>
            <person name="La Ragione R."/>
            <person name="Hildebrand F."/>
            <person name="Pallen M.J."/>
        </authorList>
    </citation>
    <scope>NUCLEOTIDE SEQUENCE</scope>
    <source>
        <strain evidence="9">CHK189-11263</strain>
    </source>
</reference>
<accession>A0A9D2MD45</accession>